<dbReference type="EMBL" id="JBHSIZ010000009">
    <property type="protein sequence ID" value="MFC4956655.1"/>
    <property type="molecule type" value="Genomic_DNA"/>
</dbReference>
<accession>A0ABV9UMM6</accession>
<evidence type="ECO:0000313" key="3">
    <source>
        <dbReference type="Proteomes" id="UP001595834"/>
    </source>
</evidence>
<comment type="caution">
    <text evidence="2">The sequence shown here is derived from an EMBL/GenBank/DDBJ whole genome shotgun (WGS) entry which is preliminary data.</text>
</comment>
<dbReference type="Proteomes" id="UP001595834">
    <property type="component" value="Unassembled WGS sequence"/>
</dbReference>
<sequence length="64" mass="7148">MSWGPRAWRLLLVVPIAAPVLVIAVRPDRPRLCGIPLFYWLHLACCLLSVAVTTVVNRKIGKAR</sequence>
<evidence type="ECO:0000256" key="1">
    <source>
        <dbReference type="SAM" id="Phobius"/>
    </source>
</evidence>
<feature type="transmembrane region" description="Helical" evidence="1">
    <location>
        <begin position="37"/>
        <end position="56"/>
    </location>
</feature>
<keyword evidence="1" id="KW-1133">Transmembrane helix</keyword>
<keyword evidence="1" id="KW-0812">Transmembrane</keyword>
<feature type="transmembrane region" description="Helical" evidence="1">
    <location>
        <begin position="7"/>
        <end position="25"/>
    </location>
</feature>
<dbReference type="Pfam" id="PF11755">
    <property type="entry name" value="DUF3311"/>
    <property type="match status" value="1"/>
</dbReference>
<dbReference type="InterPro" id="IPR021741">
    <property type="entry name" value="DUF3311"/>
</dbReference>
<name>A0ABV9UMM6_9ACTN</name>
<protein>
    <submittedName>
        <fullName evidence="2">DUF3311 domain-containing protein</fullName>
    </submittedName>
</protein>
<keyword evidence="3" id="KW-1185">Reference proteome</keyword>
<organism evidence="2 3">
    <name type="scientific">Streptomyces mauvecolor</name>
    <dbReference type="NCBI Taxonomy" id="58345"/>
    <lineage>
        <taxon>Bacteria</taxon>
        <taxon>Bacillati</taxon>
        <taxon>Actinomycetota</taxon>
        <taxon>Actinomycetes</taxon>
        <taxon>Kitasatosporales</taxon>
        <taxon>Streptomycetaceae</taxon>
        <taxon>Streptomyces</taxon>
    </lineage>
</organism>
<proteinExistence type="predicted"/>
<dbReference type="RefSeq" id="WP_344380033.1">
    <property type="nucleotide sequence ID" value="NZ_BAAASQ010000034.1"/>
</dbReference>
<reference evidence="3" key="1">
    <citation type="journal article" date="2019" name="Int. J. Syst. Evol. Microbiol.">
        <title>The Global Catalogue of Microorganisms (GCM) 10K type strain sequencing project: providing services to taxonomists for standard genome sequencing and annotation.</title>
        <authorList>
            <consortium name="The Broad Institute Genomics Platform"/>
            <consortium name="The Broad Institute Genome Sequencing Center for Infectious Disease"/>
            <person name="Wu L."/>
            <person name="Ma J."/>
        </authorList>
    </citation>
    <scope>NUCLEOTIDE SEQUENCE [LARGE SCALE GENOMIC DNA]</scope>
    <source>
        <strain evidence="3">CCM 7224</strain>
    </source>
</reference>
<gene>
    <name evidence="2" type="ORF">ACFPFX_10120</name>
</gene>
<evidence type="ECO:0000313" key="2">
    <source>
        <dbReference type="EMBL" id="MFC4956655.1"/>
    </source>
</evidence>
<keyword evidence="1" id="KW-0472">Membrane</keyword>